<reference evidence="1 2" key="1">
    <citation type="submission" date="2015-03" db="EMBL/GenBank/DDBJ databases">
        <title>Genome sequencing of Methylobacterium aquaticum DSM16371 type strain.</title>
        <authorList>
            <person name="Chaudhry V."/>
            <person name="Patil P.B."/>
        </authorList>
    </citation>
    <scope>NUCLEOTIDE SEQUENCE [LARGE SCALE GENOMIC DNA]</scope>
    <source>
        <strain evidence="1 2">DSM 16371</strain>
    </source>
</reference>
<name>A0A0J6SRA5_9HYPH</name>
<dbReference type="EMBL" id="LABX01000074">
    <property type="protein sequence ID" value="KMO36107.1"/>
    <property type="molecule type" value="Genomic_DNA"/>
</dbReference>
<accession>A0A0J6SRA5</accession>
<dbReference type="PATRIC" id="fig|270351.6.peg.7030"/>
<protein>
    <submittedName>
        <fullName evidence="1">Uncharacterized protein</fullName>
    </submittedName>
</protein>
<dbReference type="AlphaFoldDB" id="A0A0J6SRA5"/>
<sequence>MTRLLCETRVVLPAASTLECIALAARAQARRQAFASLIRDLGPDQAQRLDDLLSAGSSPGRTALT</sequence>
<dbReference type="Proteomes" id="UP000035929">
    <property type="component" value="Unassembled WGS sequence"/>
</dbReference>
<dbReference type="RefSeq" id="WP_048463734.1">
    <property type="nucleotide sequence ID" value="NZ_LABX01000074.1"/>
</dbReference>
<evidence type="ECO:0000313" key="2">
    <source>
        <dbReference type="Proteomes" id="UP000035929"/>
    </source>
</evidence>
<proteinExistence type="predicted"/>
<evidence type="ECO:0000313" key="1">
    <source>
        <dbReference type="EMBL" id="KMO36107.1"/>
    </source>
</evidence>
<dbReference type="OrthoDB" id="7281829at2"/>
<organism evidence="1 2">
    <name type="scientific">Methylobacterium aquaticum</name>
    <dbReference type="NCBI Taxonomy" id="270351"/>
    <lineage>
        <taxon>Bacteria</taxon>
        <taxon>Pseudomonadati</taxon>
        <taxon>Pseudomonadota</taxon>
        <taxon>Alphaproteobacteria</taxon>
        <taxon>Hyphomicrobiales</taxon>
        <taxon>Methylobacteriaceae</taxon>
        <taxon>Methylobacterium</taxon>
    </lineage>
</organism>
<gene>
    <name evidence="1" type="ORF">VP06_10620</name>
</gene>
<comment type="caution">
    <text evidence="1">The sequence shown here is derived from an EMBL/GenBank/DDBJ whole genome shotgun (WGS) entry which is preliminary data.</text>
</comment>